<dbReference type="EMBL" id="JACSEA010000002">
    <property type="protein sequence ID" value="KAF7407752.1"/>
    <property type="molecule type" value="Genomic_DNA"/>
</dbReference>
<dbReference type="AlphaFoldDB" id="A0A834KJN4"/>
<gene>
    <name evidence="2" type="ORF">HZH66_002289</name>
</gene>
<evidence type="ECO:0000313" key="2">
    <source>
        <dbReference type="EMBL" id="KAF7407752.1"/>
    </source>
</evidence>
<dbReference type="InterPro" id="IPR031643">
    <property type="entry name" value="DUF4708"/>
</dbReference>
<dbReference type="Pfam" id="PF15813">
    <property type="entry name" value="DUF4708"/>
    <property type="match status" value="1"/>
</dbReference>
<dbReference type="PANTHER" id="PTHR28495">
    <property type="entry name" value="HYPOTHETICAL PROTEIN LOC100359752"/>
    <property type="match status" value="1"/>
</dbReference>
<reference evidence="2" key="1">
    <citation type="journal article" date="2020" name="G3 (Bethesda)">
        <title>High-Quality Assemblies for Three Invasive Social Wasps from the &lt;i&gt;Vespula&lt;/i&gt; Genus.</title>
        <authorList>
            <person name="Harrop T.W.R."/>
            <person name="Guhlin J."/>
            <person name="McLaughlin G.M."/>
            <person name="Permina E."/>
            <person name="Stockwell P."/>
            <person name="Gilligan J."/>
            <person name="Le Lec M.F."/>
            <person name="Gruber M.A.M."/>
            <person name="Quinn O."/>
            <person name="Lovegrove M."/>
            <person name="Duncan E.J."/>
            <person name="Remnant E.J."/>
            <person name="Van Eeckhoven J."/>
            <person name="Graham B."/>
            <person name="Knapp R.A."/>
            <person name="Langford K.W."/>
            <person name="Kronenberg Z."/>
            <person name="Press M.O."/>
            <person name="Eacker S.M."/>
            <person name="Wilson-Rankin E.E."/>
            <person name="Purcell J."/>
            <person name="Lester P.J."/>
            <person name="Dearden P.K."/>
        </authorList>
    </citation>
    <scope>NUCLEOTIDE SEQUENCE</scope>
    <source>
        <strain evidence="2">Marl-1</strain>
    </source>
</reference>
<evidence type="ECO:0000313" key="3">
    <source>
        <dbReference type="Proteomes" id="UP000614350"/>
    </source>
</evidence>
<dbReference type="Proteomes" id="UP000614350">
    <property type="component" value="Unassembled WGS sequence"/>
</dbReference>
<protein>
    <recommendedName>
        <fullName evidence="1">DUF4708 domain-containing protein</fullName>
    </recommendedName>
</protein>
<organism evidence="2 3">
    <name type="scientific">Vespula vulgaris</name>
    <name type="common">Yellow jacket</name>
    <name type="synonym">Wasp</name>
    <dbReference type="NCBI Taxonomy" id="7454"/>
    <lineage>
        <taxon>Eukaryota</taxon>
        <taxon>Metazoa</taxon>
        <taxon>Ecdysozoa</taxon>
        <taxon>Arthropoda</taxon>
        <taxon>Hexapoda</taxon>
        <taxon>Insecta</taxon>
        <taxon>Pterygota</taxon>
        <taxon>Neoptera</taxon>
        <taxon>Endopterygota</taxon>
        <taxon>Hymenoptera</taxon>
        <taxon>Apocrita</taxon>
        <taxon>Aculeata</taxon>
        <taxon>Vespoidea</taxon>
        <taxon>Vespidae</taxon>
        <taxon>Vespinae</taxon>
        <taxon>Vespula</taxon>
    </lineage>
</organism>
<evidence type="ECO:0000259" key="1">
    <source>
        <dbReference type="Pfam" id="PF15813"/>
    </source>
</evidence>
<dbReference type="PANTHER" id="PTHR28495:SF1">
    <property type="entry name" value="GENE, 17266-RELATED"/>
    <property type="match status" value="1"/>
</dbReference>
<feature type="domain" description="DUF4708" evidence="1">
    <location>
        <begin position="10"/>
        <end position="280"/>
    </location>
</feature>
<keyword evidence="3" id="KW-1185">Reference proteome</keyword>
<accession>A0A834KJN4</accession>
<proteinExistence type="predicted"/>
<name>A0A834KJN4_VESVU</name>
<sequence>MNDSNQEYIASIPHKNELCCIICEIDFVKIRDLPIKSNYHWQILKCRMIIQIIQEVIASPILGTPGLIYVIAAKEFIESSKLKTNLKRLDILYVKSQEVSIDIYVKCLNYTMQCKIAPLWNKVGQYYVHEMKFYIITKEFDALKVKVTINDKNTQLYFYPIKIKIPFIQLEDLGLLDSLIKKFQADDNGIIDLSKYCQSVHILPSMRTARLVSISKKIPSKYPFANYDELRKYWIDMNGYYLPTTEDGIIYYEVIFHSSEANSFIYPSVCVIKGPIQYIPCKDANNIILQFINDLYNTLNKVCDKQLYIYNNNREMDHQFKSSDKQNISKVNIPNHNYSLLPRNKELTDNNVINNMIDNMDNMIDKDFNQQLEPTTRYGYNTLINFSKSHKTTTSLNVKESNDRENYVYNLEMSKQVMKFKRNKQISQPFLNTSLTIKNETQNDENEIRIVDENTSTFFKEINLLLDQNMFYKSQMKNNTFANATLKQKLSNAMCTTKFGRTIDIETLAKDNKLGEVSNVILSNWLYKHLIPHNSQAKKADLIEKVLAQIRSPAVSSYTDGMRRNRGPI</sequence>
<comment type="caution">
    <text evidence="2">The sequence shown here is derived from an EMBL/GenBank/DDBJ whole genome shotgun (WGS) entry which is preliminary data.</text>
</comment>